<proteinExistence type="inferred from homology"/>
<dbReference type="InterPro" id="IPR006027">
    <property type="entry name" value="NusB_RsmB_TIM44"/>
</dbReference>
<keyword evidence="9 14" id="KW-0949">S-adenosyl-L-methionine</keyword>
<dbReference type="SUPFAM" id="SSF48013">
    <property type="entry name" value="NusB-like"/>
    <property type="match status" value="1"/>
</dbReference>
<gene>
    <name evidence="16" type="primary">rsmB</name>
    <name evidence="16" type="ORF">V3390_04240</name>
</gene>
<evidence type="ECO:0000256" key="2">
    <source>
        <dbReference type="ARBA" id="ARBA00004496"/>
    </source>
</evidence>
<dbReference type="Proteomes" id="UP001356170">
    <property type="component" value="Unassembled WGS sequence"/>
</dbReference>
<feature type="binding site" evidence="14">
    <location>
        <position position="317"/>
    </location>
    <ligand>
        <name>S-adenosyl-L-methionine</name>
        <dbReference type="ChEBI" id="CHEBI:59789"/>
    </ligand>
</feature>
<sequence>MSNGVETRILAARMVQAIVFDGRSLKAVLKESLSQLDDSRDRALAEAILMAVVRNARRYALGLDSMMARPLGRRDTDLRSLLYVGMAQLLELQLPTHAALATTVDAAHAMRRTRQSGMVNAILRRLQREGLPEQDAMWEWPDFLRNAVIEAYPDQAAEVFARSAQQAPLFLRVNARRGTRAAYLQRLADADIEARAVAADPYAVQLTTSLSMQQLPGFAEGDVSVQDLSAQLVTPLLDVEEHMSVFDACAAPGGKTASLLERFAPKRLVATDNNARRVQQIRETLQRTVGDLPGVEVLLEDARKFADGRHFDRILMDAPCSGTGVVRRQPDILLHRRPDDLEALVTTQRELLNHAWNLLQPGGVLVYATCSILPAENAEQIAAFVRRHADASCEPPYDADVYGMPILTEDRYCGHQRLPGDLDADGFFYARLRKSHPGEAA</sequence>
<dbReference type="PROSITE" id="PS01153">
    <property type="entry name" value="NOL1_NOP2_SUN"/>
    <property type="match status" value="1"/>
</dbReference>
<comment type="catalytic activity">
    <reaction evidence="13">
        <text>cytidine(967) in 16S rRNA + S-adenosyl-L-methionine = 5-methylcytidine(967) in 16S rRNA + S-adenosyl-L-homocysteine + H(+)</text>
        <dbReference type="Rhea" id="RHEA:42748"/>
        <dbReference type="Rhea" id="RHEA-COMP:10219"/>
        <dbReference type="Rhea" id="RHEA-COMP:10220"/>
        <dbReference type="ChEBI" id="CHEBI:15378"/>
        <dbReference type="ChEBI" id="CHEBI:57856"/>
        <dbReference type="ChEBI" id="CHEBI:59789"/>
        <dbReference type="ChEBI" id="CHEBI:74483"/>
        <dbReference type="ChEBI" id="CHEBI:82748"/>
        <dbReference type="EC" id="2.1.1.176"/>
    </reaction>
</comment>
<dbReference type="Gene3D" id="3.30.70.1170">
    <property type="entry name" value="Sun protein, domain 3"/>
    <property type="match status" value="1"/>
</dbReference>
<dbReference type="Gene3D" id="3.40.50.150">
    <property type="entry name" value="Vaccinia Virus protein VP39"/>
    <property type="match status" value="1"/>
</dbReference>
<evidence type="ECO:0000256" key="5">
    <source>
        <dbReference type="ARBA" id="ARBA00022490"/>
    </source>
</evidence>
<feature type="binding site" evidence="14">
    <location>
        <begin position="249"/>
        <end position="255"/>
    </location>
    <ligand>
        <name>S-adenosyl-L-methionine</name>
        <dbReference type="ChEBI" id="CHEBI:59789"/>
    </ligand>
</feature>
<evidence type="ECO:0000256" key="3">
    <source>
        <dbReference type="ARBA" id="ARBA00007494"/>
    </source>
</evidence>
<evidence type="ECO:0000256" key="4">
    <source>
        <dbReference type="ARBA" id="ARBA00012140"/>
    </source>
</evidence>
<evidence type="ECO:0000313" key="16">
    <source>
        <dbReference type="EMBL" id="MEF2155442.1"/>
    </source>
</evidence>
<evidence type="ECO:0000256" key="11">
    <source>
        <dbReference type="ARBA" id="ARBA00030399"/>
    </source>
</evidence>
<dbReference type="InterPro" id="IPR023267">
    <property type="entry name" value="RCMT"/>
</dbReference>
<feature type="active site" description="Nucleophile" evidence="14">
    <location>
        <position position="370"/>
    </location>
</feature>
<protein>
    <recommendedName>
        <fullName evidence="4">16S rRNA (cytosine(967)-C(5))-methyltransferase</fullName>
        <ecNumber evidence="4">2.1.1.176</ecNumber>
    </recommendedName>
    <alternativeName>
        <fullName evidence="11">16S rRNA m5C967 methyltransferase</fullName>
    </alternativeName>
    <alternativeName>
        <fullName evidence="12">rRNA (cytosine-C(5)-)-methyltransferase RsmB</fullName>
    </alternativeName>
</protein>
<dbReference type="GO" id="GO:0032259">
    <property type="term" value="P:methylation"/>
    <property type="evidence" value="ECO:0007669"/>
    <property type="project" value="UniProtKB-KW"/>
</dbReference>
<evidence type="ECO:0000313" key="17">
    <source>
        <dbReference type="Proteomes" id="UP001356170"/>
    </source>
</evidence>
<dbReference type="InterPro" id="IPR054728">
    <property type="entry name" value="RsmB-like_ferredoxin"/>
</dbReference>
<keyword evidence="7 14" id="KW-0489">Methyltransferase</keyword>
<evidence type="ECO:0000256" key="8">
    <source>
        <dbReference type="ARBA" id="ARBA00022679"/>
    </source>
</evidence>
<feature type="binding site" evidence="14">
    <location>
        <position position="301"/>
    </location>
    <ligand>
        <name>S-adenosyl-L-methionine</name>
        <dbReference type="ChEBI" id="CHEBI:59789"/>
    </ligand>
</feature>
<organism evidence="16 17">
    <name type="scientific">Aquilutibacter rugosus</name>
    <dbReference type="NCBI Taxonomy" id="3115820"/>
    <lineage>
        <taxon>Bacteria</taxon>
        <taxon>Pseudomonadati</taxon>
        <taxon>Pseudomonadota</taxon>
        <taxon>Gammaproteobacteria</taxon>
        <taxon>Lysobacterales</taxon>
        <taxon>Lysobacteraceae</taxon>
        <taxon>Aquilutibacter</taxon>
    </lineage>
</organism>
<dbReference type="PRINTS" id="PR02008">
    <property type="entry name" value="RCMTFAMILY"/>
</dbReference>
<dbReference type="GO" id="GO:0008168">
    <property type="term" value="F:methyltransferase activity"/>
    <property type="evidence" value="ECO:0007669"/>
    <property type="project" value="UniProtKB-KW"/>
</dbReference>
<comment type="similarity">
    <text evidence="3 14">Belongs to the class I-like SAM-binding methyltransferase superfamily. RsmB/NOP family.</text>
</comment>
<keyword evidence="17" id="KW-1185">Reference proteome</keyword>
<evidence type="ECO:0000256" key="12">
    <source>
        <dbReference type="ARBA" id="ARBA00031088"/>
    </source>
</evidence>
<evidence type="ECO:0000256" key="7">
    <source>
        <dbReference type="ARBA" id="ARBA00022603"/>
    </source>
</evidence>
<dbReference type="Gene3D" id="1.10.940.10">
    <property type="entry name" value="NusB-like"/>
    <property type="match status" value="1"/>
</dbReference>
<dbReference type="InterPro" id="IPR004573">
    <property type="entry name" value="rRNA_ssu_MeTfrase_B"/>
</dbReference>
<accession>A0ABU7UY02</accession>
<evidence type="ECO:0000256" key="14">
    <source>
        <dbReference type="PROSITE-ProRule" id="PRU01023"/>
    </source>
</evidence>
<feature type="domain" description="SAM-dependent MTase RsmB/NOP-type" evidence="15">
    <location>
        <begin position="159"/>
        <end position="435"/>
    </location>
</feature>
<evidence type="ECO:0000256" key="9">
    <source>
        <dbReference type="ARBA" id="ARBA00022691"/>
    </source>
</evidence>
<keyword evidence="10 14" id="KW-0694">RNA-binding</keyword>
<dbReference type="PANTHER" id="PTHR22807:SF61">
    <property type="entry name" value="NOL1_NOP2_SUN FAMILY PROTEIN _ ANTITERMINATION NUSB DOMAIN-CONTAINING PROTEIN"/>
    <property type="match status" value="1"/>
</dbReference>
<comment type="caution">
    <text evidence="16">The sequence shown here is derived from an EMBL/GenBank/DDBJ whole genome shotgun (WGS) entry which is preliminary data.</text>
</comment>
<dbReference type="CDD" id="cd02440">
    <property type="entry name" value="AdoMet_MTases"/>
    <property type="match status" value="1"/>
</dbReference>
<dbReference type="InterPro" id="IPR035926">
    <property type="entry name" value="NusB-like_sf"/>
</dbReference>
<dbReference type="RefSeq" id="WP_331703484.1">
    <property type="nucleotide sequence ID" value="NZ_JAZHBO010000001.1"/>
</dbReference>
<dbReference type="NCBIfam" id="TIGR00563">
    <property type="entry name" value="rsmB"/>
    <property type="match status" value="1"/>
</dbReference>
<dbReference type="InterPro" id="IPR018314">
    <property type="entry name" value="RsmB/NOL1/NOP2-like_CS"/>
</dbReference>
<evidence type="ECO:0000256" key="13">
    <source>
        <dbReference type="ARBA" id="ARBA00047283"/>
    </source>
</evidence>
<dbReference type="NCBIfam" id="NF008149">
    <property type="entry name" value="PRK10901.1"/>
    <property type="match status" value="1"/>
</dbReference>
<dbReference type="PROSITE" id="PS51686">
    <property type="entry name" value="SAM_MT_RSMB_NOP"/>
    <property type="match status" value="1"/>
</dbReference>
<dbReference type="Pfam" id="PF22458">
    <property type="entry name" value="RsmF-B_ferredox"/>
    <property type="match status" value="1"/>
</dbReference>
<dbReference type="EMBL" id="JAZHBO010000001">
    <property type="protein sequence ID" value="MEF2155442.1"/>
    <property type="molecule type" value="Genomic_DNA"/>
</dbReference>
<keyword evidence="8 14" id="KW-0808">Transferase</keyword>
<feature type="binding site" evidence="14">
    <location>
        <position position="272"/>
    </location>
    <ligand>
        <name>S-adenosyl-L-methionine</name>
        <dbReference type="ChEBI" id="CHEBI:59789"/>
    </ligand>
</feature>
<evidence type="ECO:0000256" key="6">
    <source>
        <dbReference type="ARBA" id="ARBA00022552"/>
    </source>
</evidence>
<dbReference type="EC" id="2.1.1.176" evidence="4"/>
<dbReference type="InterPro" id="IPR001678">
    <property type="entry name" value="MeTrfase_RsmB-F_NOP2_dom"/>
</dbReference>
<dbReference type="InterPro" id="IPR049560">
    <property type="entry name" value="MeTrfase_RsmB-F_NOP2_cat"/>
</dbReference>
<dbReference type="PANTHER" id="PTHR22807">
    <property type="entry name" value="NOP2 YEAST -RELATED NOL1/NOP2/FMU SUN DOMAIN-CONTAINING"/>
    <property type="match status" value="1"/>
</dbReference>
<dbReference type="InterPro" id="IPR029063">
    <property type="entry name" value="SAM-dependent_MTases_sf"/>
</dbReference>
<keyword evidence="6" id="KW-0698">rRNA processing</keyword>
<name>A0ABU7UY02_9GAMM</name>
<dbReference type="Pfam" id="PF01189">
    <property type="entry name" value="Methyltr_RsmB-F"/>
    <property type="match status" value="1"/>
</dbReference>
<comment type="subcellular location">
    <subcellularLocation>
        <location evidence="2">Cytoplasm</location>
    </subcellularLocation>
</comment>
<evidence type="ECO:0000256" key="1">
    <source>
        <dbReference type="ARBA" id="ARBA00002724"/>
    </source>
</evidence>
<evidence type="ECO:0000259" key="15">
    <source>
        <dbReference type="PROSITE" id="PS51686"/>
    </source>
</evidence>
<evidence type="ECO:0000256" key="10">
    <source>
        <dbReference type="ARBA" id="ARBA00022884"/>
    </source>
</evidence>
<dbReference type="SUPFAM" id="SSF53335">
    <property type="entry name" value="S-adenosyl-L-methionine-dependent methyltransferases"/>
    <property type="match status" value="1"/>
</dbReference>
<reference evidence="16 17" key="1">
    <citation type="submission" date="2024-01" db="EMBL/GenBank/DDBJ databases">
        <title>Novel species of the genus Luteimonas isolated from rivers.</title>
        <authorList>
            <person name="Lu H."/>
        </authorList>
    </citation>
    <scope>NUCLEOTIDE SEQUENCE [LARGE SCALE GENOMIC DNA]</scope>
    <source>
        <strain evidence="16 17">FXH3W</strain>
    </source>
</reference>
<comment type="function">
    <text evidence="1">Specifically methylates the cytosine at position 967 (m5C967) of 16S rRNA.</text>
</comment>
<keyword evidence="5" id="KW-0963">Cytoplasm</keyword>
<dbReference type="Pfam" id="PF01029">
    <property type="entry name" value="NusB"/>
    <property type="match status" value="1"/>
</dbReference>